<feature type="coiled-coil region" evidence="5">
    <location>
        <begin position="373"/>
        <end position="488"/>
    </location>
</feature>
<dbReference type="InterPro" id="IPR056376">
    <property type="entry name" value="DEX1_C"/>
</dbReference>
<evidence type="ECO:0000256" key="2">
    <source>
        <dbReference type="ARBA" id="ARBA00022692"/>
    </source>
</evidence>
<feature type="domain" description="DEX1 C-terminal" evidence="8">
    <location>
        <begin position="1110"/>
        <end position="1209"/>
    </location>
</feature>
<feature type="transmembrane region" description="Helical" evidence="7">
    <location>
        <begin position="12"/>
        <end position="35"/>
    </location>
</feature>
<evidence type="ECO:0000256" key="4">
    <source>
        <dbReference type="ARBA" id="ARBA00023136"/>
    </source>
</evidence>
<keyword evidence="4 7" id="KW-0472">Membrane</keyword>
<dbReference type="Proteomes" id="UP000693970">
    <property type="component" value="Unassembled WGS sequence"/>
</dbReference>
<comment type="caution">
    <text evidence="9">The sequence shown here is derived from an EMBL/GenBank/DDBJ whole genome shotgun (WGS) entry which is preliminary data.</text>
</comment>
<keyword evidence="5" id="KW-0175">Coiled coil</keyword>
<dbReference type="GO" id="GO:0016020">
    <property type="term" value="C:membrane"/>
    <property type="evidence" value="ECO:0007669"/>
    <property type="project" value="UniProtKB-SubCell"/>
</dbReference>
<evidence type="ECO:0000313" key="10">
    <source>
        <dbReference type="Proteomes" id="UP000693970"/>
    </source>
</evidence>
<protein>
    <submittedName>
        <fullName evidence="9">FG-GAP repeat-containing protein</fullName>
    </submittedName>
</protein>
<evidence type="ECO:0000256" key="7">
    <source>
        <dbReference type="SAM" id="Phobius"/>
    </source>
</evidence>
<sequence>MIVYSSRPSRKWTWSLVSLVGALTMASFMLSVTVVNGNPSSKPYIPFRTDPYDQPQCHHTLDLNSDGSAKNTRKMRIYEPDKDNQHFNDKCPLQFSLGVSRRTHDVAPGLGGLGNKKGSASSPMGIEQPPVIYPILPWQGPGRQVLFTTQYEHLDMLTPSKGDIQVTDDSETGNEKGNNAAFSKSFIAEGMVEHVEFPLLFESSAFQTSPVLGDVNRDGILDAVLTDYHGGIYAIGLQVPRDSKRRYFHKAQVPRLFVRRQWMEAMVNETLGIDPYEAEKKAEAEEEARKAAEAAEKGESAPKDESKPIRARGERPHDPYHSYFEYTYGDGSSDHEPILRGVTADLLGQDQDHVEGLEERRKRRVSYERKIVYDSQEEEHNQEKVVYDSFEEEEKHQKVVYDSVEEEQNELKVVFDSVEEEKNQEKVVYDSVEEGQEEQKVVFDSVEEERNQEKVVYDSVEEEQNVVFDSIEDEHKKEEVVYDSVEEEQKNEKVVYDSIDEEKRHEKEVFDSVEEDRKQEKIVYDSAEGLAIAEDLIEEMAESNHRRLQEVQDKDEMETEQQIPDQLMDDGFFGGDDIYRGFNEEAEMLESIPGEIGEKEEDSQMDAADSETPRAKKVSPVEFDDVYRQFNGEHGADDAYPRYDDHFRYDMYDDYYGGRYSSHHENYYDDKHYVRLPPHILCTPVLVEMPKLYSNIGELETLLFVAVSYYFDEDEYEGFFSYKRFENTDHGDETETQRGMYVANAIMIYQFGSSPRWGRQEHLDLSGDHSAPINTTLVGGIPLREDNSKLGAFAMSSPTVADIDGDGNLEVLIGTSMGFLYVMDGRNLFAKANWPVQLKYGIESRILVEDVRGDTNLEIFVSDVGGNVLCLDHNGNKIWHRDLLESIADGSEVLGSSPMMLGDVDGDGILDVVILLKVRSSGQSVSRYLFALRADTGVDLSSSEFPINIWTKKRPQADSTVGEDFVHESLPPALLIDLHSDQSHLSDYLKRNGTKWDKRNNAALSAGEKPPHGGRSGGLHIVQPVDTHLVIVEGGSGCVQSIEIGEDILSMVQADDVHGTNKLDLVVSTITGNVVTLESQAPYHPLNVWNGGELRSRTGGSAHGYSASQGIFVHEVSRQYRDIFGVYIPVTFEIFDNRPNIQNEPDKRKYKVEVREGTSRLLFVKEYSASGVYTERLFIASGPGYYELSVILTTTHGLVYEDAFHIGYNVNYMDGFGLLLWLPLTIATIAAFLMGSRKTHWEDDDFQGDNRNGKQGILGNLPD</sequence>
<evidence type="ECO:0000256" key="3">
    <source>
        <dbReference type="ARBA" id="ARBA00022989"/>
    </source>
</evidence>
<dbReference type="PANTHER" id="PTHR21419:SF23">
    <property type="entry name" value="PROTEIN DEFECTIVE IN EXINE FORMATION 1"/>
    <property type="match status" value="1"/>
</dbReference>
<dbReference type="InterPro" id="IPR045232">
    <property type="entry name" value="FAM234"/>
</dbReference>
<feature type="region of interest" description="Disordered" evidence="6">
    <location>
        <begin position="279"/>
        <end position="321"/>
    </location>
</feature>
<proteinExistence type="predicted"/>
<feature type="region of interest" description="Disordered" evidence="6">
    <location>
        <begin position="595"/>
        <end position="616"/>
    </location>
</feature>
<reference evidence="9" key="2">
    <citation type="submission" date="2021-04" db="EMBL/GenBank/DDBJ databases">
        <authorList>
            <person name="Podell S."/>
        </authorList>
    </citation>
    <scope>NUCLEOTIDE SEQUENCE</scope>
    <source>
        <strain evidence="9">Hildebrandi</strain>
    </source>
</reference>
<evidence type="ECO:0000256" key="1">
    <source>
        <dbReference type="ARBA" id="ARBA00004167"/>
    </source>
</evidence>
<keyword evidence="2 7" id="KW-0812">Transmembrane</keyword>
<dbReference type="EMBL" id="JAGRRH010000014">
    <property type="protein sequence ID" value="KAG7359150.1"/>
    <property type="molecule type" value="Genomic_DNA"/>
</dbReference>
<accession>A0A9K3LB72</accession>
<feature type="compositionally biased region" description="Basic and acidic residues" evidence="6">
    <location>
        <begin position="279"/>
        <end position="320"/>
    </location>
</feature>
<gene>
    <name evidence="9" type="ORF">IV203_015739</name>
</gene>
<keyword evidence="10" id="KW-1185">Reference proteome</keyword>
<evidence type="ECO:0000256" key="5">
    <source>
        <dbReference type="SAM" id="Coils"/>
    </source>
</evidence>
<organism evidence="9 10">
    <name type="scientific">Nitzschia inconspicua</name>
    <dbReference type="NCBI Taxonomy" id="303405"/>
    <lineage>
        <taxon>Eukaryota</taxon>
        <taxon>Sar</taxon>
        <taxon>Stramenopiles</taxon>
        <taxon>Ochrophyta</taxon>
        <taxon>Bacillariophyta</taxon>
        <taxon>Bacillariophyceae</taxon>
        <taxon>Bacillariophycidae</taxon>
        <taxon>Bacillariales</taxon>
        <taxon>Bacillariaceae</taxon>
        <taxon>Nitzschia</taxon>
    </lineage>
</organism>
<evidence type="ECO:0000313" key="9">
    <source>
        <dbReference type="EMBL" id="KAG7359150.1"/>
    </source>
</evidence>
<name>A0A9K3LB72_9STRA</name>
<reference evidence="9" key="1">
    <citation type="journal article" date="2021" name="Sci. Rep.">
        <title>Diploid genomic architecture of Nitzschia inconspicua, an elite biomass production diatom.</title>
        <authorList>
            <person name="Oliver A."/>
            <person name="Podell S."/>
            <person name="Pinowska A."/>
            <person name="Traller J.C."/>
            <person name="Smith S.R."/>
            <person name="McClure R."/>
            <person name="Beliaev A."/>
            <person name="Bohutskyi P."/>
            <person name="Hill E.A."/>
            <person name="Rabines A."/>
            <person name="Zheng H."/>
            <person name="Allen L.Z."/>
            <person name="Kuo A."/>
            <person name="Grigoriev I.V."/>
            <person name="Allen A.E."/>
            <person name="Hazlebeck D."/>
            <person name="Allen E.E."/>
        </authorList>
    </citation>
    <scope>NUCLEOTIDE SEQUENCE</scope>
    <source>
        <strain evidence="9">Hildebrandi</strain>
    </source>
</reference>
<comment type="subcellular location">
    <subcellularLocation>
        <location evidence="1">Membrane</location>
        <topology evidence="1">Single-pass membrane protein</topology>
    </subcellularLocation>
</comment>
<dbReference type="Pfam" id="PF23722">
    <property type="entry name" value="Beta-sand_DEX1"/>
    <property type="match status" value="1"/>
</dbReference>
<feature type="region of interest" description="Disordered" evidence="6">
    <location>
        <begin position="1244"/>
        <end position="1263"/>
    </location>
</feature>
<evidence type="ECO:0000256" key="6">
    <source>
        <dbReference type="SAM" id="MobiDB-lite"/>
    </source>
</evidence>
<dbReference type="PANTHER" id="PTHR21419">
    <property type="match status" value="1"/>
</dbReference>
<feature type="transmembrane region" description="Helical" evidence="7">
    <location>
        <begin position="1215"/>
        <end position="1234"/>
    </location>
</feature>
<dbReference type="OrthoDB" id="40617at2759"/>
<evidence type="ECO:0000259" key="8">
    <source>
        <dbReference type="Pfam" id="PF23722"/>
    </source>
</evidence>
<dbReference type="AlphaFoldDB" id="A0A9K3LB72"/>
<keyword evidence="3 7" id="KW-1133">Transmembrane helix</keyword>